<proteinExistence type="predicted"/>
<gene>
    <name evidence="1" type="ORF">VCUG_00279</name>
</gene>
<dbReference type="EMBL" id="GL877406">
    <property type="protein sequence ID" value="ELA48238.1"/>
    <property type="molecule type" value="Genomic_DNA"/>
</dbReference>
<name>L2GY71_VAVCU</name>
<dbReference type="VEuPathDB" id="MicrosporidiaDB:VCUG_00279"/>
<protein>
    <submittedName>
        <fullName evidence="1">Uncharacterized protein</fullName>
    </submittedName>
</protein>
<organism evidence="1 2">
    <name type="scientific">Vavraia culicis (isolate floridensis)</name>
    <name type="common">Microsporidian parasite</name>
    <dbReference type="NCBI Taxonomy" id="948595"/>
    <lineage>
        <taxon>Eukaryota</taxon>
        <taxon>Fungi</taxon>
        <taxon>Fungi incertae sedis</taxon>
        <taxon>Microsporidia</taxon>
        <taxon>Pleistophoridae</taxon>
        <taxon>Vavraia</taxon>
    </lineage>
</organism>
<dbReference type="GeneID" id="19878169"/>
<dbReference type="HOGENOM" id="CLU_1807582_0_0_1"/>
<dbReference type="Proteomes" id="UP000011081">
    <property type="component" value="Unassembled WGS sequence"/>
</dbReference>
<keyword evidence="2" id="KW-1185">Reference proteome</keyword>
<evidence type="ECO:0000313" key="1">
    <source>
        <dbReference type="EMBL" id="ELA48238.1"/>
    </source>
</evidence>
<sequence>MCSLERLNLCNDLIYKIAVDSKSRKFVSHIFKATKEQPACSHIQNGILKDYVTRINSLSFLHVYRIVLRLEAMERRDWLLQIKNTLNALTKKRILLYILRKNTFIRPILSECLFQFNTRTGIWSAEDTRNSFWSIWNLSIDEF</sequence>
<dbReference type="InParanoid" id="L2GY71"/>
<dbReference type="OMA" id="CNDLIYK"/>
<reference evidence="2" key="1">
    <citation type="submission" date="2011-03" db="EMBL/GenBank/DDBJ databases">
        <title>The genome sequence of Vavraia culicis strain floridensis.</title>
        <authorList>
            <consortium name="The Broad Institute Genome Sequencing Platform"/>
            <person name="Cuomo C."/>
            <person name="Becnel J."/>
            <person name="Sanscrainte N."/>
            <person name="Young S.K."/>
            <person name="Zeng Q."/>
            <person name="Gargeya S."/>
            <person name="Fitzgerald M."/>
            <person name="Haas B."/>
            <person name="Abouelleil A."/>
            <person name="Alvarado L."/>
            <person name="Arachchi H.M."/>
            <person name="Berlin A."/>
            <person name="Chapman S.B."/>
            <person name="Gearin G."/>
            <person name="Goldberg J."/>
            <person name="Griggs A."/>
            <person name="Gujja S."/>
            <person name="Hansen M."/>
            <person name="Heiman D."/>
            <person name="Howarth C."/>
            <person name="Larimer J."/>
            <person name="Lui A."/>
            <person name="MacDonald P.J.P."/>
            <person name="McCowen C."/>
            <person name="Montmayeur A."/>
            <person name="Murphy C."/>
            <person name="Neiman D."/>
            <person name="Pearson M."/>
            <person name="Priest M."/>
            <person name="Roberts A."/>
            <person name="Saif S."/>
            <person name="Shea T."/>
            <person name="Sisk P."/>
            <person name="Stolte C."/>
            <person name="Sykes S."/>
            <person name="Wortman J."/>
            <person name="Nusbaum C."/>
            <person name="Birren B."/>
        </authorList>
    </citation>
    <scope>NUCLEOTIDE SEQUENCE [LARGE SCALE GENOMIC DNA]</scope>
    <source>
        <strain evidence="2">floridensis</strain>
    </source>
</reference>
<evidence type="ECO:0000313" key="2">
    <source>
        <dbReference type="Proteomes" id="UP000011081"/>
    </source>
</evidence>
<dbReference type="OrthoDB" id="10347755at2759"/>
<dbReference type="RefSeq" id="XP_008073299.1">
    <property type="nucleotide sequence ID" value="XM_008075108.1"/>
</dbReference>
<dbReference type="AlphaFoldDB" id="L2GY71"/>
<accession>L2GY71</accession>